<feature type="non-terminal residue" evidence="3">
    <location>
        <position position="524"/>
    </location>
</feature>
<dbReference type="GO" id="GO:1990904">
    <property type="term" value="C:ribonucleoprotein complex"/>
    <property type="evidence" value="ECO:0007669"/>
    <property type="project" value="TreeGrafter"/>
</dbReference>
<dbReference type="OrthoDB" id="6374253at2759"/>
<protein>
    <submittedName>
        <fullName evidence="3">Uncharacterized protein</fullName>
    </submittedName>
</protein>
<feature type="region of interest" description="Disordered" evidence="2">
    <location>
        <begin position="310"/>
        <end position="348"/>
    </location>
</feature>
<dbReference type="GO" id="GO:0005783">
    <property type="term" value="C:endoplasmic reticulum"/>
    <property type="evidence" value="ECO:0007669"/>
    <property type="project" value="TreeGrafter"/>
</dbReference>
<organism evidence="3">
    <name type="scientific">Lepeophtheirus salmonis</name>
    <name type="common">Salmon louse</name>
    <name type="synonym">Caligus salmonis</name>
    <dbReference type="NCBI Taxonomy" id="72036"/>
    <lineage>
        <taxon>Eukaryota</taxon>
        <taxon>Metazoa</taxon>
        <taxon>Ecdysozoa</taxon>
        <taxon>Arthropoda</taxon>
        <taxon>Crustacea</taxon>
        <taxon>Multicrustacea</taxon>
        <taxon>Hexanauplia</taxon>
        <taxon>Copepoda</taxon>
        <taxon>Siphonostomatoida</taxon>
        <taxon>Caligidae</taxon>
        <taxon>Lepeophtheirus</taxon>
    </lineage>
</organism>
<dbReference type="GO" id="GO:0008298">
    <property type="term" value="P:intracellular mRNA localization"/>
    <property type="evidence" value="ECO:0007669"/>
    <property type="project" value="TreeGrafter"/>
</dbReference>
<evidence type="ECO:0000256" key="1">
    <source>
        <dbReference type="SAM" id="Coils"/>
    </source>
</evidence>
<accession>A0A0K2V3X1</accession>
<feature type="compositionally biased region" description="Basic and acidic residues" evidence="2">
    <location>
        <begin position="464"/>
        <end position="487"/>
    </location>
</feature>
<feature type="compositionally biased region" description="Low complexity" evidence="2">
    <location>
        <begin position="317"/>
        <end position="329"/>
    </location>
</feature>
<reference evidence="3" key="1">
    <citation type="submission" date="2014-05" db="EMBL/GenBank/DDBJ databases">
        <authorList>
            <person name="Chronopoulou M."/>
        </authorList>
    </citation>
    <scope>NUCLEOTIDE SEQUENCE</scope>
    <source>
        <tissue evidence="3">Whole organism</tissue>
    </source>
</reference>
<feature type="coiled-coil region" evidence="1">
    <location>
        <begin position="30"/>
        <end position="64"/>
    </location>
</feature>
<name>A0A0K2V3X1_LEPSM</name>
<feature type="region of interest" description="Disordered" evidence="2">
    <location>
        <begin position="461"/>
        <end position="489"/>
    </location>
</feature>
<feature type="compositionally biased region" description="Basic residues" evidence="2">
    <location>
        <begin position="378"/>
        <end position="388"/>
    </location>
</feature>
<sequence>MDPTSNAGVYNETDIQVPLGKNGGLKPLNRKAHEQQLEQIQHHINSREDERSVLQDNLRKIRDRLGEIRSQRDMIGEQRTMVDDQLTDINKRVFDKREQVQKVRSGMLYQNEEIILDQIQKLEIQLTKNNFKPSEEKKIILEINRLKRSKNLLKEFNFYKSELDALRTRQKEIREKRDELFKERGEVKRVEDGLKKDSRETKEKVDNLKTEIDRMWLEKKELVNEFRALEAKHRQLLYERREEQRQKRKEDKAAFEEQKHRELEEMQANAEPYEEQRHLCTNLITYCEKFDVNLNSSQTTPSPTINVNITNLLSVPNGSGSRRNSNNSRRGSDNPDGDSVYSTPIGVTPVTTPIEDGCFVYKKSSNDENLMSMGMSKKSSKKNKKRNSFNRTNKPFTHNPETFAQFLSLSINPPVNTNEVASTIVELKSKLKHFEEQAVIVKNSRKNGSLELIPMIDGDTLSDPLKEDTKEMKEKEKDTPEVSKSKTDSAAAVVTNGGIVVVTEAFPSLPQPAISFTFASDSAT</sequence>
<dbReference type="PANTHER" id="PTHR31027">
    <property type="entry name" value="NUCLEAR SEGREGATION PROTEIN BFR1"/>
    <property type="match status" value="1"/>
</dbReference>
<dbReference type="EMBL" id="HACA01027882">
    <property type="protein sequence ID" value="CDW45243.1"/>
    <property type="molecule type" value="Transcribed_RNA"/>
</dbReference>
<evidence type="ECO:0000256" key="2">
    <source>
        <dbReference type="SAM" id="MobiDB-lite"/>
    </source>
</evidence>
<evidence type="ECO:0000313" key="3">
    <source>
        <dbReference type="EMBL" id="CDW45243.1"/>
    </source>
</evidence>
<feature type="region of interest" description="Disordered" evidence="2">
    <location>
        <begin position="1"/>
        <end position="25"/>
    </location>
</feature>
<dbReference type="GO" id="GO:0003729">
    <property type="term" value="F:mRNA binding"/>
    <property type="evidence" value="ECO:0007669"/>
    <property type="project" value="TreeGrafter"/>
</dbReference>
<dbReference type="PANTHER" id="PTHR31027:SF2">
    <property type="entry name" value="LEBERCILIN DOMAIN-CONTAINING PROTEIN"/>
    <property type="match status" value="1"/>
</dbReference>
<proteinExistence type="predicted"/>
<keyword evidence="1" id="KW-0175">Coiled coil</keyword>
<dbReference type="AlphaFoldDB" id="A0A0K2V3X1"/>
<feature type="region of interest" description="Disordered" evidence="2">
    <location>
        <begin position="370"/>
        <end position="397"/>
    </location>
</feature>
<dbReference type="InterPro" id="IPR039604">
    <property type="entry name" value="Bfr1"/>
</dbReference>
<feature type="coiled-coil region" evidence="1">
    <location>
        <begin position="149"/>
        <end position="276"/>
    </location>
</feature>
<dbReference type="GO" id="GO:0042175">
    <property type="term" value="C:nuclear outer membrane-endoplasmic reticulum membrane network"/>
    <property type="evidence" value="ECO:0007669"/>
    <property type="project" value="TreeGrafter"/>
</dbReference>